<dbReference type="AlphaFoldDB" id="A0A4U3M481"/>
<reference evidence="3 4" key="1">
    <citation type="submission" date="2019-04" db="EMBL/GenBank/DDBJ databases">
        <title>Herbidospora sp. NEAU-GS14.nov., a novel actinomycete isolated from soil.</title>
        <authorList>
            <person name="Han L."/>
        </authorList>
    </citation>
    <scope>NUCLEOTIDE SEQUENCE [LARGE SCALE GENOMIC DNA]</scope>
    <source>
        <strain evidence="3 4">NEAU-GS14</strain>
    </source>
</reference>
<dbReference type="RefSeq" id="WP_137251030.1">
    <property type="nucleotide sequence ID" value="NZ_SZQA01000044.1"/>
</dbReference>
<keyword evidence="2" id="KW-0802">TPR repeat</keyword>
<dbReference type="SMART" id="SM00028">
    <property type="entry name" value="TPR"/>
    <property type="match status" value="4"/>
</dbReference>
<evidence type="ECO:0000313" key="3">
    <source>
        <dbReference type="EMBL" id="TKK83615.1"/>
    </source>
</evidence>
<dbReference type="InterPro" id="IPR019734">
    <property type="entry name" value="TPR_rpt"/>
</dbReference>
<dbReference type="InterPro" id="IPR011990">
    <property type="entry name" value="TPR-like_helical_dom_sf"/>
</dbReference>
<sequence length="272" mass="28604">MFDRDATALGPVMAELVECNRLLAGGDPSPALRLRRGIAYGAARDHRTALAELTVAVMGDLSEEDLAAAHCRRAVLLCRLGEYAQAEIAATESLAARLTAAGYTARAMPRCLGGDLQGAWADTERALLLDPSYTGVHAVRGRVFLALGRPADALADFDISTKAEAYDGDARIDRAECLLILGEPARAVAACDEVVAAGFFWPGEPHRVHLLRARANLALGDPIAALADCFLAAALSPHSPEVYEVRAEAYQAADSVGDASADLAKAAELRAA</sequence>
<evidence type="ECO:0000313" key="4">
    <source>
        <dbReference type="Proteomes" id="UP000308705"/>
    </source>
</evidence>
<keyword evidence="1" id="KW-0677">Repeat</keyword>
<evidence type="ECO:0000256" key="1">
    <source>
        <dbReference type="ARBA" id="ARBA00022737"/>
    </source>
</evidence>
<name>A0A4U3M481_9ACTN</name>
<dbReference type="OrthoDB" id="9814944at2"/>
<protein>
    <recommendedName>
        <fullName evidence="5">Tetratricopeptide repeat protein</fullName>
    </recommendedName>
</protein>
<comment type="caution">
    <text evidence="3">The sequence shown here is derived from an EMBL/GenBank/DDBJ whole genome shotgun (WGS) entry which is preliminary data.</text>
</comment>
<dbReference type="EMBL" id="SZQA01000044">
    <property type="protein sequence ID" value="TKK83615.1"/>
    <property type="molecule type" value="Genomic_DNA"/>
</dbReference>
<gene>
    <name evidence="3" type="ORF">FDA94_33270</name>
</gene>
<dbReference type="InterPro" id="IPR050498">
    <property type="entry name" value="Ycf3"/>
</dbReference>
<keyword evidence="4" id="KW-1185">Reference proteome</keyword>
<dbReference type="SUPFAM" id="SSF48452">
    <property type="entry name" value="TPR-like"/>
    <property type="match status" value="2"/>
</dbReference>
<proteinExistence type="predicted"/>
<dbReference type="PANTHER" id="PTHR44858:SF1">
    <property type="entry name" value="UDP-N-ACETYLGLUCOSAMINE--PEPTIDE N-ACETYLGLUCOSAMINYLTRANSFERASE SPINDLY-RELATED"/>
    <property type="match status" value="1"/>
</dbReference>
<dbReference type="PANTHER" id="PTHR44858">
    <property type="entry name" value="TETRATRICOPEPTIDE REPEAT PROTEIN 6"/>
    <property type="match status" value="1"/>
</dbReference>
<organism evidence="3 4">
    <name type="scientific">Herbidospora galbida</name>
    <dbReference type="NCBI Taxonomy" id="2575442"/>
    <lineage>
        <taxon>Bacteria</taxon>
        <taxon>Bacillati</taxon>
        <taxon>Actinomycetota</taxon>
        <taxon>Actinomycetes</taxon>
        <taxon>Streptosporangiales</taxon>
        <taxon>Streptosporangiaceae</taxon>
        <taxon>Herbidospora</taxon>
    </lineage>
</organism>
<evidence type="ECO:0000256" key="2">
    <source>
        <dbReference type="ARBA" id="ARBA00022803"/>
    </source>
</evidence>
<dbReference type="Gene3D" id="1.25.40.10">
    <property type="entry name" value="Tetratricopeptide repeat domain"/>
    <property type="match status" value="3"/>
</dbReference>
<accession>A0A4U3M481</accession>
<dbReference type="Proteomes" id="UP000308705">
    <property type="component" value="Unassembled WGS sequence"/>
</dbReference>
<evidence type="ECO:0008006" key="5">
    <source>
        <dbReference type="Google" id="ProtNLM"/>
    </source>
</evidence>